<feature type="region of interest" description="Disordered" evidence="3">
    <location>
        <begin position="1"/>
        <end position="85"/>
    </location>
</feature>
<dbReference type="PANTHER" id="PTHR24111">
    <property type="entry name" value="LEUCINE-RICH REPEAT-CONTAINING PROTEIN 34"/>
    <property type="match status" value="1"/>
</dbReference>
<dbReference type="InterPro" id="IPR032675">
    <property type="entry name" value="LRR_dom_sf"/>
</dbReference>
<dbReference type="SUPFAM" id="SSF52047">
    <property type="entry name" value="RNI-like"/>
    <property type="match status" value="2"/>
</dbReference>
<evidence type="ECO:0000313" key="5">
    <source>
        <dbReference type="Proteomes" id="UP001224775"/>
    </source>
</evidence>
<comment type="caution">
    <text evidence="4">The sequence shown here is derived from an EMBL/GenBank/DDBJ whole genome shotgun (WGS) entry which is preliminary data.</text>
</comment>
<sequence>MVMTIPADGGMTMGPADIDAAPRKVSSSSSGRVANFSVERDEGRDDADIARSIDDRAISSPRSTRGDAASLSSRQSKAASAKSESAYFSSKRSKASLSSLSIKTDYVGGMKTGRSSESSGKVSTKKPIEKIQTHQSSSSRNNHSSKEQASIPTSKRKVLRRIELEYWSGLSVRVAMAVIQANGSEKMAQKASNIVLDEGRRQRGRECSSKMMRALSTKLSVAVLEAGADQKVALAVVLAVLTDENNENVIKSAESMLFDDSSTIWTDPNVNIADEIESVASSLASTIRSNRSKAVSITPSNCSKALSVTPSMASKRRQLKSWEMQILEKQKAIEEAELRNQEKEREFNQRIEFYEAAAEKISRLAALRDVSKDAVLEKEESTQANQRDLAADKSKTSNKDREDNGNKKVNAFQRRKMSRNYGALARDCNLSSSIFVKNITSSEGNEDIIWGLRCGRVDELSIGEEDDESDCLNFTVREGDDLGWLGYYIGNSSALETLHINDMPGDVDQIDDFLGGLNRNRSIQELWIHNDDLGDDISEKLGDFFRNNKRLTNLELRYFEIGDESARKLGLALRDTSLKSLELAENLLSKEGFAEIVNAASTQSQIENLYVSSNDVGRVGCRTLGTLLGSGALNILKNLYLEFNGIDDSSLQSLASGLTNNTTLEVLSLCGNRSITGDGLRSLIPFLQSESCSLRDFYCYHNNCIDDVGAAALADGLAKNKSLTRLWFYPTDCGIEEGWQSFLTLLCDTSSINNTYLSNHTLELIGESCNYGSSINQVHDRVRDLLRMSTHATRKEVAIRKIFLSHRDLDMEPFFQWELKFLPLIVSWFKKSHGYDVFPTTNIQCRKLSAVYKIIRGMPLQNAEILRRLRDQDTSLDAIRITDEADEVRDFIVEEGDHLGWLGYFIGKSKYLKDLDFYSPEQLFINSWGEGQNIEAFMEGINHNQSITRLSIDADLGDVNFQSLSPFFRNNNNLAKLEFSNFELGLECAQSIALTLGTRRCQSLKVLRIEGCNLSDGGFAVIATALRAYPQLRELHLENNNIGLMRCIALGETLRGWCTSNLKTLDLDNNAIDDQGLQALAAGLTNSTLEELFLSGNLITGVGLRSFSTYFQSVSCCLKTLNLYGINFGDEGAMALAEGLMGNKFLKSLNFNPDHSGITDVGWAAFSKLVCDPSSINSTYHSNHNIRTIGHNSSPLDIRQYLGLNGCPHPAIHKILKSHPDIDMEPFFQWKLKLLPVVTSWFGSCRSRIYLGESIHRQSLQNRELSAFYKFVRGMPSLTVISYWQQFVMNAPAERRRVDDERRRLEDKRRRLYYDEEAAWERLGGRPRREGSSQLVSGAKRRRQV</sequence>
<evidence type="ECO:0000313" key="4">
    <source>
        <dbReference type="EMBL" id="KAK1733995.1"/>
    </source>
</evidence>
<organism evidence="4 5">
    <name type="scientific">Skeletonema marinoi</name>
    <dbReference type="NCBI Taxonomy" id="267567"/>
    <lineage>
        <taxon>Eukaryota</taxon>
        <taxon>Sar</taxon>
        <taxon>Stramenopiles</taxon>
        <taxon>Ochrophyta</taxon>
        <taxon>Bacillariophyta</taxon>
        <taxon>Coscinodiscophyceae</taxon>
        <taxon>Thalassiosirophycidae</taxon>
        <taxon>Thalassiosirales</taxon>
        <taxon>Skeletonemataceae</taxon>
        <taxon>Skeletonema</taxon>
        <taxon>Skeletonema marinoi-dohrnii complex</taxon>
    </lineage>
</organism>
<dbReference type="InterPro" id="IPR001611">
    <property type="entry name" value="Leu-rich_rpt"/>
</dbReference>
<keyword evidence="5" id="KW-1185">Reference proteome</keyword>
<feature type="region of interest" description="Disordered" evidence="3">
    <location>
        <begin position="107"/>
        <end position="154"/>
    </location>
</feature>
<name>A0AAD9D5T8_9STRA</name>
<feature type="coiled-coil region" evidence="2">
    <location>
        <begin position="319"/>
        <end position="346"/>
    </location>
</feature>
<reference evidence="4" key="1">
    <citation type="submission" date="2023-06" db="EMBL/GenBank/DDBJ databases">
        <title>Survivors Of The Sea: Transcriptome response of Skeletonema marinoi to long-term dormancy.</title>
        <authorList>
            <person name="Pinder M.I.M."/>
            <person name="Kourtchenko O."/>
            <person name="Robertson E.K."/>
            <person name="Larsson T."/>
            <person name="Maumus F."/>
            <person name="Osuna-Cruz C.M."/>
            <person name="Vancaester E."/>
            <person name="Stenow R."/>
            <person name="Vandepoele K."/>
            <person name="Ploug H."/>
            <person name="Bruchert V."/>
            <person name="Godhe A."/>
            <person name="Topel M."/>
        </authorList>
    </citation>
    <scope>NUCLEOTIDE SEQUENCE</scope>
    <source>
        <strain evidence="4">R05AC</strain>
    </source>
</reference>
<dbReference type="Gene3D" id="3.80.10.10">
    <property type="entry name" value="Ribonuclease Inhibitor"/>
    <property type="match status" value="2"/>
</dbReference>
<protein>
    <submittedName>
        <fullName evidence="4">Leucine-rich repeat protein</fullName>
    </submittedName>
</protein>
<gene>
    <name evidence="4" type="ORF">QTG54_015253</name>
</gene>
<evidence type="ECO:0000256" key="3">
    <source>
        <dbReference type="SAM" id="MobiDB-lite"/>
    </source>
</evidence>
<proteinExistence type="predicted"/>
<dbReference type="SMART" id="SM00368">
    <property type="entry name" value="LRR_RI"/>
    <property type="match status" value="11"/>
</dbReference>
<feature type="compositionally biased region" description="Low complexity" evidence="3">
    <location>
        <begin position="68"/>
        <end position="85"/>
    </location>
</feature>
<feature type="compositionally biased region" description="Polar residues" evidence="3">
    <location>
        <begin position="113"/>
        <end position="122"/>
    </location>
</feature>
<keyword evidence="2" id="KW-0175">Coiled coil</keyword>
<dbReference type="EMBL" id="JATAAI010000042">
    <property type="protein sequence ID" value="KAK1733995.1"/>
    <property type="molecule type" value="Genomic_DNA"/>
</dbReference>
<keyword evidence="1" id="KW-0677">Repeat</keyword>
<dbReference type="InterPro" id="IPR052201">
    <property type="entry name" value="LRR-containing_regulator"/>
</dbReference>
<dbReference type="Pfam" id="PF13516">
    <property type="entry name" value="LRR_6"/>
    <property type="match status" value="4"/>
</dbReference>
<dbReference type="PROSITE" id="PS51450">
    <property type="entry name" value="LRR"/>
    <property type="match status" value="1"/>
</dbReference>
<feature type="compositionally biased region" description="Basic and acidic residues" evidence="3">
    <location>
        <begin position="38"/>
        <end position="57"/>
    </location>
</feature>
<evidence type="ECO:0000256" key="1">
    <source>
        <dbReference type="ARBA" id="ARBA00022737"/>
    </source>
</evidence>
<feature type="compositionally biased region" description="Basic and acidic residues" evidence="3">
    <location>
        <begin position="389"/>
        <end position="406"/>
    </location>
</feature>
<dbReference type="Proteomes" id="UP001224775">
    <property type="component" value="Unassembled WGS sequence"/>
</dbReference>
<dbReference type="PANTHER" id="PTHR24111:SF0">
    <property type="entry name" value="LEUCINE-RICH REPEAT-CONTAINING PROTEIN"/>
    <property type="match status" value="1"/>
</dbReference>
<feature type="region of interest" description="Disordered" evidence="3">
    <location>
        <begin position="1324"/>
        <end position="1345"/>
    </location>
</feature>
<feature type="region of interest" description="Disordered" evidence="3">
    <location>
        <begin position="377"/>
        <end position="408"/>
    </location>
</feature>
<evidence type="ECO:0000256" key="2">
    <source>
        <dbReference type="SAM" id="Coils"/>
    </source>
</evidence>
<accession>A0AAD9D5T8</accession>